<dbReference type="OrthoDB" id="6270329at2759"/>
<accession>A0A9Q0ZH18</accession>
<evidence type="ECO:0000256" key="1">
    <source>
        <dbReference type="ARBA" id="ARBA00011726"/>
    </source>
</evidence>
<dbReference type="PANTHER" id="PTHR32002">
    <property type="entry name" value="PROTEIN NLP8"/>
    <property type="match status" value="1"/>
</dbReference>
<dbReference type="Pfam" id="PF00564">
    <property type="entry name" value="PB1"/>
    <property type="match status" value="1"/>
</dbReference>
<proteinExistence type="predicted"/>
<dbReference type="InterPro" id="IPR053793">
    <property type="entry name" value="PB1-like"/>
</dbReference>
<dbReference type="PANTHER" id="PTHR32002:SF41">
    <property type="entry name" value="PROTEIN NLP8"/>
    <property type="match status" value="1"/>
</dbReference>
<evidence type="ECO:0000259" key="3">
    <source>
        <dbReference type="PROSITE" id="PS51745"/>
    </source>
</evidence>
<keyword evidence="5" id="KW-1185">Reference proteome</keyword>
<dbReference type="SMART" id="SM00666">
    <property type="entry name" value="PB1"/>
    <property type="match status" value="1"/>
</dbReference>
<comment type="subunit">
    <text evidence="1">Homodimers and heterodimers.</text>
</comment>
<organism evidence="4 5">
    <name type="scientific">Salix purpurea</name>
    <name type="common">Purple osier willow</name>
    <dbReference type="NCBI Taxonomy" id="77065"/>
    <lineage>
        <taxon>Eukaryota</taxon>
        <taxon>Viridiplantae</taxon>
        <taxon>Streptophyta</taxon>
        <taxon>Embryophyta</taxon>
        <taxon>Tracheophyta</taxon>
        <taxon>Spermatophyta</taxon>
        <taxon>Magnoliopsida</taxon>
        <taxon>eudicotyledons</taxon>
        <taxon>Gunneridae</taxon>
        <taxon>Pentapetalae</taxon>
        <taxon>rosids</taxon>
        <taxon>fabids</taxon>
        <taxon>Malpighiales</taxon>
        <taxon>Salicaceae</taxon>
        <taxon>Saliceae</taxon>
        <taxon>Salix</taxon>
    </lineage>
</organism>
<dbReference type="EMBL" id="JAPFFK010000011">
    <property type="protein sequence ID" value="KAJ6734201.1"/>
    <property type="molecule type" value="Genomic_DNA"/>
</dbReference>
<reference evidence="4" key="1">
    <citation type="submission" date="2022-11" db="EMBL/GenBank/DDBJ databases">
        <authorList>
            <person name="Hyden B.L."/>
            <person name="Feng K."/>
            <person name="Yates T."/>
            <person name="Jawdy S."/>
            <person name="Smart L.B."/>
            <person name="Muchero W."/>
        </authorList>
    </citation>
    <scope>NUCLEOTIDE SEQUENCE</scope>
    <source>
        <tissue evidence="4">Shoot tip</tissue>
    </source>
</reference>
<comment type="caution">
    <text evidence="4">The sequence shown here is derived from an EMBL/GenBank/DDBJ whole genome shotgun (WGS) entry which is preliminary data.</text>
</comment>
<name>A0A9Q0ZH18_SALPP</name>
<feature type="region of interest" description="Disordered" evidence="2">
    <location>
        <begin position="1"/>
        <end position="43"/>
    </location>
</feature>
<dbReference type="PROSITE" id="PS51745">
    <property type="entry name" value="PB1"/>
    <property type="match status" value="1"/>
</dbReference>
<dbReference type="Gene3D" id="3.10.20.90">
    <property type="entry name" value="Phosphatidylinositol 3-kinase Catalytic Subunit, Chain A, domain 1"/>
    <property type="match status" value="1"/>
</dbReference>
<sequence>MDTKMEGDDGNVEHNQPTCSSMTDSSNGSGSMMHGSISSSSSFEERKHSKVQTSFGDADFKITVKASYKEDIIRFKFDPSAGCFQLYKEVSKRFKLQTGTFQLKYLDDEEEWVLLVSDSDLQECLEIMEDVGTRNVKFLVCDAAAPFAMGSSGSSNSFLVGNS</sequence>
<evidence type="ECO:0000313" key="5">
    <source>
        <dbReference type="Proteomes" id="UP001151532"/>
    </source>
</evidence>
<dbReference type="Proteomes" id="UP001151532">
    <property type="component" value="Chromosome 17"/>
</dbReference>
<reference evidence="4" key="2">
    <citation type="journal article" date="2023" name="Int. J. Mol. Sci.">
        <title>De Novo Assembly and Annotation of 11 Diverse Shrub Willow (Salix) Genomes Reveals Novel Gene Organization in Sex-Linked Regions.</title>
        <authorList>
            <person name="Hyden B."/>
            <person name="Feng K."/>
            <person name="Yates T.B."/>
            <person name="Jawdy S."/>
            <person name="Cereghino C."/>
            <person name="Smart L.B."/>
            <person name="Muchero W."/>
        </authorList>
    </citation>
    <scope>NUCLEOTIDE SEQUENCE</scope>
    <source>
        <tissue evidence="4">Shoot tip</tissue>
    </source>
</reference>
<gene>
    <name evidence="4" type="ORF">OIU79_001455</name>
</gene>
<feature type="domain" description="PB1" evidence="3">
    <location>
        <begin position="61"/>
        <end position="144"/>
    </location>
</feature>
<evidence type="ECO:0000256" key="2">
    <source>
        <dbReference type="SAM" id="MobiDB-lite"/>
    </source>
</evidence>
<dbReference type="InterPro" id="IPR000270">
    <property type="entry name" value="PB1_dom"/>
</dbReference>
<dbReference type="GO" id="GO:0003700">
    <property type="term" value="F:DNA-binding transcription factor activity"/>
    <property type="evidence" value="ECO:0007669"/>
    <property type="project" value="InterPro"/>
</dbReference>
<dbReference type="InterPro" id="IPR045012">
    <property type="entry name" value="NLP"/>
</dbReference>
<dbReference type="SUPFAM" id="SSF54277">
    <property type="entry name" value="CAD &amp; PB1 domains"/>
    <property type="match status" value="1"/>
</dbReference>
<evidence type="ECO:0000313" key="4">
    <source>
        <dbReference type="EMBL" id="KAJ6734201.1"/>
    </source>
</evidence>
<feature type="compositionally biased region" description="Low complexity" evidence="2">
    <location>
        <begin position="20"/>
        <end position="42"/>
    </location>
</feature>
<protein>
    <submittedName>
        <fullName evidence="4">PROTEIN NLP8</fullName>
    </submittedName>
</protein>
<dbReference type="AlphaFoldDB" id="A0A9Q0ZH18"/>